<sequence length="127" mass="14210">MEERKHEEENIALFIDYMEYLTSIHNQLISEILVLIWLSSCAGLEPSPQRSTVCSSSITDPGRKASWRVGIVKLVFSSIGKVRRCSVSFYIYWKSLAVEIPVSLASVLHIAYYPGPVKMQFATGAPA</sequence>
<dbReference type="AlphaFoldDB" id="A0AAV4AIS8"/>
<protein>
    <submittedName>
        <fullName evidence="1">Uncharacterized protein</fullName>
    </submittedName>
</protein>
<proteinExistence type="predicted"/>
<dbReference type="EMBL" id="BLXT01003783">
    <property type="protein sequence ID" value="GFO06720.1"/>
    <property type="molecule type" value="Genomic_DNA"/>
</dbReference>
<evidence type="ECO:0000313" key="2">
    <source>
        <dbReference type="Proteomes" id="UP000735302"/>
    </source>
</evidence>
<evidence type="ECO:0000313" key="1">
    <source>
        <dbReference type="EMBL" id="GFO06720.1"/>
    </source>
</evidence>
<gene>
    <name evidence="1" type="ORF">PoB_003322500</name>
</gene>
<reference evidence="1 2" key="1">
    <citation type="journal article" date="2021" name="Elife">
        <title>Chloroplast acquisition without the gene transfer in kleptoplastic sea slugs, Plakobranchus ocellatus.</title>
        <authorList>
            <person name="Maeda T."/>
            <person name="Takahashi S."/>
            <person name="Yoshida T."/>
            <person name="Shimamura S."/>
            <person name="Takaki Y."/>
            <person name="Nagai Y."/>
            <person name="Toyoda A."/>
            <person name="Suzuki Y."/>
            <person name="Arimoto A."/>
            <person name="Ishii H."/>
            <person name="Satoh N."/>
            <person name="Nishiyama T."/>
            <person name="Hasebe M."/>
            <person name="Maruyama T."/>
            <person name="Minagawa J."/>
            <person name="Obokata J."/>
            <person name="Shigenobu S."/>
        </authorList>
    </citation>
    <scope>NUCLEOTIDE SEQUENCE [LARGE SCALE GENOMIC DNA]</scope>
</reference>
<name>A0AAV4AIS8_9GAST</name>
<dbReference type="Proteomes" id="UP000735302">
    <property type="component" value="Unassembled WGS sequence"/>
</dbReference>
<comment type="caution">
    <text evidence="1">The sequence shown here is derived from an EMBL/GenBank/DDBJ whole genome shotgun (WGS) entry which is preliminary data.</text>
</comment>
<accession>A0AAV4AIS8</accession>
<keyword evidence="2" id="KW-1185">Reference proteome</keyword>
<organism evidence="1 2">
    <name type="scientific">Plakobranchus ocellatus</name>
    <dbReference type="NCBI Taxonomy" id="259542"/>
    <lineage>
        <taxon>Eukaryota</taxon>
        <taxon>Metazoa</taxon>
        <taxon>Spiralia</taxon>
        <taxon>Lophotrochozoa</taxon>
        <taxon>Mollusca</taxon>
        <taxon>Gastropoda</taxon>
        <taxon>Heterobranchia</taxon>
        <taxon>Euthyneura</taxon>
        <taxon>Panpulmonata</taxon>
        <taxon>Sacoglossa</taxon>
        <taxon>Placobranchoidea</taxon>
        <taxon>Plakobranchidae</taxon>
        <taxon>Plakobranchus</taxon>
    </lineage>
</organism>